<dbReference type="Proteomes" id="UP001620626">
    <property type="component" value="Unassembled WGS sequence"/>
</dbReference>
<reference evidence="3 4" key="1">
    <citation type="submission" date="2024-10" db="EMBL/GenBank/DDBJ databases">
        <authorList>
            <person name="Kim D."/>
        </authorList>
    </citation>
    <scope>NUCLEOTIDE SEQUENCE [LARGE SCALE GENOMIC DNA]</scope>
    <source>
        <strain evidence="3">BH-2024</strain>
    </source>
</reference>
<protein>
    <recommendedName>
        <fullName evidence="5">BTB domain-containing protein</fullName>
    </recommendedName>
</protein>
<dbReference type="Gene3D" id="2.60.210.10">
    <property type="entry name" value="Apoptosis, Tumor Necrosis Factor Receptor Associated Protein 2, Chain A"/>
    <property type="match status" value="1"/>
</dbReference>
<accession>A0ABD2IKD6</accession>
<dbReference type="InterPro" id="IPR008974">
    <property type="entry name" value="TRAF-like"/>
</dbReference>
<dbReference type="EMBL" id="JBICBT010001214">
    <property type="protein sequence ID" value="KAL3078025.1"/>
    <property type="molecule type" value="Genomic_DNA"/>
</dbReference>
<dbReference type="Gene3D" id="1.25.40.420">
    <property type="match status" value="1"/>
</dbReference>
<feature type="domain" description="BTB" evidence="1">
    <location>
        <begin position="21"/>
        <end position="119"/>
    </location>
</feature>
<evidence type="ECO:0000259" key="1">
    <source>
        <dbReference type="PROSITE" id="PS50097"/>
    </source>
</evidence>
<gene>
    <name evidence="3" type="ORF">niasHT_036908</name>
</gene>
<sequence length="468" mass="52557">MSKLCPVSHRIGLLLGTGKGADVHFLVGREDEKEHLSAHKLILASSSDVFEAMFRFDEENETRPPAKKVAKMANSAVDDAVAKDSSAAAGTEHDPVVVPDVTAEAFKAMLAFIYTDDLNGLTGHNLFDVLYAAKKYQISLLIAACTDFPVWEVPNIFEAFAQAQFIGEEAFACRCLEHVDFDKEDIMKDFLKIDQQLLCEILENFGFKTGGEIAIWNAALWWAEEQCAQNRKTFSGENIREVLGPALYKIRLPLLPPDEFTKSIVPSDVLTKEELLSVFLSYAPPDHALPELYPLYFPTELRKSASSSDSQQKGRLTLKIEKFSDFSRGGESATGRHSDAVNIRGFSFKIMANMCTMRADKSKKCLGFFIECNKNEPNWCCTCSATLQIVVQRKYRNFAGGNKQFKDANFSAEKNQLGFRDFVPIEQLMNPANGWYNEKDDSVILSAEVSPYLPAYPHSWSQKRRWTD</sequence>
<dbReference type="InterPro" id="IPR000210">
    <property type="entry name" value="BTB/POZ_dom"/>
</dbReference>
<comment type="caution">
    <text evidence="3">The sequence shown here is derived from an EMBL/GenBank/DDBJ whole genome shotgun (WGS) entry which is preliminary data.</text>
</comment>
<dbReference type="SMART" id="SM00225">
    <property type="entry name" value="BTB"/>
    <property type="match status" value="1"/>
</dbReference>
<keyword evidence="4" id="KW-1185">Reference proteome</keyword>
<dbReference type="Gene3D" id="3.30.710.10">
    <property type="entry name" value="Potassium Channel Kv1.1, Chain A"/>
    <property type="match status" value="1"/>
</dbReference>
<proteinExistence type="predicted"/>
<dbReference type="Pfam" id="PF22486">
    <property type="entry name" value="MATH_2"/>
    <property type="match status" value="1"/>
</dbReference>
<dbReference type="PANTHER" id="PTHR45774">
    <property type="entry name" value="BTB/POZ DOMAIN-CONTAINING"/>
    <property type="match status" value="1"/>
</dbReference>
<feature type="domain" description="MATH" evidence="2">
    <location>
        <begin position="313"/>
        <end position="449"/>
    </location>
</feature>
<dbReference type="SUPFAM" id="SSF54695">
    <property type="entry name" value="POZ domain"/>
    <property type="match status" value="1"/>
</dbReference>
<dbReference type="InterPro" id="IPR011333">
    <property type="entry name" value="SKP1/BTB/POZ_sf"/>
</dbReference>
<evidence type="ECO:0000313" key="3">
    <source>
        <dbReference type="EMBL" id="KAL3078025.1"/>
    </source>
</evidence>
<organism evidence="3 4">
    <name type="scientific">Heterodera trifolii</name>
    <dbReference type="NCBI Taxonomy" id="157864"/>
    <lineage>
        <taxon>Eukaryota</taxon>
        <taxon>Metazoa</taxon>
        <taxon>Ecdysozoa</taxon>
        <taxon>Nematoda</taxon>
        <taxon>Chromadorea</taxon>
        <taxon>Rhabditida</taxon>
        <taxon>Tylenchina</taxon>
        <taxon>Tylenchomorpha</taxon>
        <taxon>Tylenchoidea</taxon>
        <taxon>Heteroderidae</taxon>
        <taxon>Heteroderinae</taxon>
        <taxon>Heterodera</taxon>
    </lineage>
</organism>
<dbReference type="SUPFAM" id="SSF49599">
    <property type="entry name" value="TRAF domain-like"/>
    <property type="match status" value="1"/>
</dbReference>
<dbReference type="CDD" id="cd00121">
    <property type="entry name" value="MATH"/>
    <property type="match status" value="1"/>
</dbReference>
<dbReference type="InterPro" id="IPR002083">
    <property type="entry name" value="MATH/TRAF_dom"/>
</dbReference>
<dbReference type="PROSITE" id="PS50097">
    <property type="entry name" value="BTB"/>
    <property type="match status" value="1"/>
</dbReference>
<dbReference type="AlphaFoldDB" id="A0ABD2IKD6"/>
<dbReference type="Pfam" id="PF00651">
    <property type="entry name" value="BTB"/>
    <property type="match status" value="2"/>
</dbReference>
<dbReference type="PROSITE" id="PS50144">
    <property type="entry name" value="MATH"/>
    <property type="match status" value="1"/>
</dbReference>
<name>A0ABD2IKD6_9BILA</name>
<evidence type="ECO:0000313" key="4">
    <source>
        <dbReference type="Proteomes" id="UP001620626"/>
    </source>
</evidence>
<evidence type="ECO:0008006" key="5">
    <source>
        <dbReference type="Google" id="ProtNLM"/>
    </source>
</evidence>
<evidence type="ECO:0000259" key="2">
    <source>
        <dbReference type="PROSITE" id="PS50144"/>
    </source>
</evidence>
<dbReference type="PANTHER" id="PTHR45774:SF3">
    <property type="entry name" value="BTB (POZ) DOMAIN-CONTAINING 2B-RELATED"/>
    <property type="match status" value="1"/>
</dbReference>